<name>A0A0D8FSC4_9ACTN</name>
<keyword evidence="3" id="KW-1185">Reference proteome</keyword>
<comment type="caution">
    <text evidence="2">The sequence shown here is derived from an EMBL/GenBank/DDBJ whole genome shotgun (WGS) entry which is preliminary data.</text>
</comment>
<evidence type="ECO:0000313" key="2">
    <source>
        <dbReference type="EMBL" id="KJE75834.1"/>
    </source>
</evidence>
<gene>
    <name evidence="2" type="ORF">FEAC_23940</name>
</gene>
<dbReference type="OrthoDB" id="3189478at2"/>
<evidence type="ECO:0000259" key="1">
    <source>
        <dbReference type="Pfam" id="PF09509"/>
    </source>
</evidence>
<dbReference type="AlphaFoldDB" id="A0A0D8FSC4"/>
<dbReference type="Pfam" id="PF09509">
    <property type="entry name" value="Hypoth_Ymh"/>
    <property type="match status" value="1"/>
</dbReference>
<dbReference type="Proteomes" id="UP000032336">
    <property type="component" value="Unassembled WGS sequence"/>
</dbReference>
<reference evidence="2 3" key="1">
    <citation type="submission" date="2015-01" db="EMBL/GenBank/DDBJ databases">
        <title>Draft genome of the acidophilic iron oxidizer Ferrimicrobium acidiphilum strain T23.</title>
        <authorList>
            <person name="Poehlein A."/>
            <person name="Eisen S."/>
            <person name="Schloemann M."/>
            <person name="Johnson B.D."/>
            <person name="Daniel R."/>
            <person name="Muehling M."/>
        </authorList>
    </citation>
    <scope>NUCLEOTIDE SEQUENCE [LARGE SCALE GENOMIC DNA]</scope>
    <source>
        <strain evidence="2 3">T23</strain>
    </source>
</reference>
<dbReference type="GeneID" id="78373439"/>
<proteinExistence type="predicted"/>
<dbReference type="NCBIfam" id="TIGR02391">
    <property type="entry name" value="hypoth_ymh"/>
    <property type="match status" value="1"/>
</dbReference>
<protein>
    <recommendedName>
        <fullName evidence="1">Conserved hypothetical protein CHP02391 domain-containing protein</fullName>
    </recommendedName>
</protein>
<evidence type="ECO:0000313" key="3">
    <source>
        <dbReference type="Proteomes" id="UP000032336"/>
    </source>
</evidence>
<feature type="domain" description="Conserved hypothetical protein CHP02391" evidence="1">
    <location>
        <begin position="38"/>
        <end position="154"/>
    </location>
</feature>
<dbReference type="RefSeq" id="WP_052566281.1">
    <property type="nucleotide sequence ID" value="NZ_JQKF01000073.1"/>
</dbReference>
<dbReference type="eggNOG" id="ENOG50339U9">
    <property type="taxonomic scope" value="Bacteria"/>
</dbReference>
<sequence length="170" mass="19060">MLGQQGWHVRDGRLVIGQRLYVEPGTAMSLGRDALLAGLHANIRKVIERFVEDHLDVAIFESFKAINYRVKEMSSLDLDGSKLMDATLNVTNPKIRFADLSSQTGKDVQQGLHFLFKGAVQAFRNPDAHEQFRLLDEEEGLEVLAFASMLMRRLVRADTASQNSSQESAQ</sequence>
<dbReference type="InterPro" id="IPR012654">
    <property type="entry name" value="CHP02391"/>
</dbReference>
<organism evidence="2 3">
    <name type="scientific">Ferrimicrobium acidiphilum DSM 19497</name>
    <dbReference type="NCBI Taxonomy" id="1121877"/>
    <lineage>
        <taxon>Bacteria</taxon>
        <taxon>Bacillati</taxon>
        <taxon>Actinomycetota</taxon>
        <taxon>Acidimicrobiia</taxon>
        <taxon>Acidimicrobiales</taxon>
        <taxon>Acidimicrobiaceae</taxon>
        <taxon>Ferrimicrobium</taxon>
    </lineage>
</organism>
<accession>A0A0D8FSC4</accession>
<dbReference type="EMBL" id="JXUW01000027">
    <property type="protein sequence ID" value="KJE75834.1"/>
    <property type="molecule type" value="Genomic_DNA"/>
</dbReference>